<evidence type="ECO:0000259" key="2">
    <source>
        <dbReference type="PROSITE" id="PS51819"/>
    </source>
</evidence>
<sequence>MSAAADYGYIFDVAQLAHVELLTPDLERSLWFFRDLLGMEEVARKDGAVYLRAFDERYLTSLKLTPSEKPGLGHAAWRARSPRALERRVQVIEATGLGQGWIDGDVGHGPAYRFTTPEGHQMEIFWEVEWYEAPGELQSRLPNRPQKRPGRGVPVRRLDHINLFAKDVKRCGEFMMNTLGFQLREYIEARSGGYRGVWLSVSPMVHEIAFMHDEAGPGGRLHHVCYWYGYPHQLWEVGDLFRENRIHIELGPAKHGITQAMPLYVYEPGGNRIELFGDVGYLIFEPDWRPIRWTEDHIERAAQEGGLPWLGGSFPVEYWVYGTPAAQIGAESTAVASAE</sequence>
<gene>
    <name evidence="3" type="ORF">ENP47_08705</name>
</gene>
<dbReference type="PROSITE" id="PS51819">
    <property type="entry name" value="VOC"/>
    <property type="match status" value="2"/>
</dbReference>
<keyword evidence="3" id="KW-0560">Oxidoreductase</keyword>
<protein>
    <submittedName>
        <fullName evidence="3">Catechol 2,3-dioxygenase</fullName>
        <ecNumber evidence="3">1.13.11.2</ecNumber>
    </submittedName>
</protein>
<dbReference type="GO" id="GO:0008198">
    <property type="term" value="F:ferrous iron binding"/>
    <property type="evidence" value="ECO:0007669"/>
    <property type="project" value="InterPro"/>
</dbReference>
<dbReference type="Gene3D" id="3.10.180.10">
    <property type="entry name" value="2,3-Dihydroxybiphenyl 1,2-Dioxygenase, domain 1"/>
    <property type="match status" value="2"/>
</dbReference>
<dbReference type="InterPro" id="IPR017624">
    <property type="entry name" value="Catechol_2-3_dOase"/>
</dbReference>
<dbReference type="Pfam" id="PF00903">
    <property type="entry name" value="Glyoxalase"/>
    <property type="match status" value="2"/>
</dbReference>
<dbReference type="CDD" id="cd09013">
    <property type="entry name" value="BphC-JF8_N_like"/>
    <property type="match status" value="1"/>
</dbReference>
<feature type="domain" description="VOC" evidence="2">
    <location>
        <begin position="157"/>
        <end position="278"/>
    </location>
</feature>
<dbReference type="AlphaFoldDB" id="A0A7C1JV69"/>
<dbReference type="EMBL" id="DSJL01000011">
    <property type="protein sequence ID" value="HEF65661.1"/>
    <property type="molecule type" value="Genomic_DNA"/>
</dbReference>
<evidence type="ECO:0000313" key="3">
    <source>
        <dbReference type="EMBL" id="HEF65661.1"/>
    </source>
</evidence>
<keyword evidence="1" id="KW-0677">Repeat</keyword>
<organism evidence="3">
    <name type="scientific">Thermomicrobium roseum</name>
    <dbReference type="NCBI Taxonomy" id="500"/>
    <lineage>
        <taxon>Bacteria</taxon>
        <taxon>Pseudomonadati</taxon>
        <taxon>Thermomicrobiota</taxon>
        <taxon>Thermomicrobia</taxon>
        <taxon>Thermomicrobiales</taxon>
        <taxon>Thermomicrobiaceae</taxon>
        <taxon>Thermomicrobium</taxon>
    </lineage>
</organism>
<dbReference type="InterPro" id="IPR050383">
    <property type="entry name" value="GlyoxalaseI/FosfomycinResist"/>
</dbReference>
<dbReference type="PANTHER" id="PTHR21366">
    <property type="entry name" value="GLYOXALASE FAMILY PROTEIN"/>
    <property type="match status" value="1"/>
</dbReference>
<comment type="caution">
    <text evidence="3">The sequence shown here is derived from an EMBL/GenBank/DDBJ whole genome shotgun (WGS) entry which is preliminary data.</text>
</comment>
<dbReference type="InterPro" id="IPR029068">
    <property type="entry name" value="Glyas_Bleomycin-R_OHBP_Dase"/>
</dbReference>
<accession>A0A7C1JV69</accession>
<dbReference type="InterPro" id="IPR004360">
    <property type="entry name" value="Glyas_Fos-R_dOase_dom"/>
</dbReference>
<feature type="domain" description="VOC" evidence="2">
    <location>
        <begin position="15"/>
        <end position="127"/>
    </location>
</feature>
<evidence type="ECO:0000256" key="1">
    <source>
        <dbReference type="ARBA" id="ARBA00022737"/>
    </source>
</evidence>
<keyword evidence="3" id="KW-0223">Dioxygenase</keyword>
<reference evidence="3" key="1">
    <citation type="journal article" date="2020" name="mSystems">
        <title>Genome- and Community-Level Interaction Insights into Carbon Utilization and Element Cycling Functions of Hydrothermarchaeota in Hydrothermal Sediment.</title>
        <authorList>
            <person name="Zhou Z."/>
            <person name="Liu Y."/>
            <person name="Xu W."/>
            <person name="Pan J."/>
            <person name="Luo Z.H."/>
            <person name="Li M."/>
        </authorList>
    </citation>
    <scope>NUCLEOTIDE SEQUENCE [LARGE SCALE GENOMIC DNA]</scope>
    <source>
        <strain evidence="3">SpSt-222</strain>
    </source>
</reference>
<dbReference type="GO" id="GO:0018577">
    <property type="term" value="F:catechol 2,3-dioxygenase activity"/>
    <property type="evidence" value="ECO:0007669"/>
    <property type="project" value="UniProtKB-EC"/>
</dbReference>
<proteinExistence type="predicted"/>
<dbReference type="NCBIfam" id="TIGR03211">
    <property type="entry name" value="catechol_2_3"/>
    <property type="match status" value="1"/>
</dbReference>
<dbReference type="SUPFAM" id="SSF54593">
    <property type="entry name" value="Glyoxalase/Bleomycin resistance protein/Dihydroxybiphenyl dioxygenase"/>
    <property type="match status" value="1"/>
</dbReference>
<dbReference type="PANTHER" id="PTHR21366:SF19">
    <property type="entry name" value="METAPYROCATECHASE"/>
    <property type="match status" value="1"/>
</dbReference>
<dbReference type="EC" id="1.13.11.2" evidence="3"/>
<name>A0A7C1JV69_THERO</name>
<dbReference type="InterPro" id="IPR037523">
    <property type="entry name" value="VOC_core"/>
</dbReference>